<protein>
    <recommendedName>
        <fullName evidence="2">Sialate O-acetylesterase domain-containing protein</fullName>
    </recommendedName>
</protein>
<gene>
    <name evidence="3" type="ordered locus">RUM_20850</name>
</gene>
<dbReference type="PATRIC" id="fig|213810.4.peg.1974"/>
<dbReference type="GO" id="GO:0005975">
    <property type="term" value="P:carbohydrate metabolic process"/>
    <property type="evidence" value="ECO:0007669"/>
    <property type="project" value="TreeGrafter"/>
</dbReference>
<dbReference type="EMBL" id="FP929052">
    <property type="protein sequence ID" value="CBL18106.1"/>
    <property type="molecule type" value="Genomic_DNA"/>
</dbReference>
<dbReference type="InterPro" id="IPR036514">
    <property type="entry name" value="SGNH_hydro_sf"/>
</dbReference>
<evidence type="ECO:0000313" key="3">
    <source>
        <dbReference type="EMBL" id="CBL18106.1"/>
    </source>
</evidence>
<dbReference type="Gene3D" id="3.40.50.1110">
    <property type="entry name" value="SGNH hydrolase"/>
    <property type="match status" value="1"/>
</dbReference>
<accession>D4LER1</accession>
<reference evidence="3" key="2">
    <citation type="submission" date="2010-03" db="EMBL/GenBank/DDBJ databases">
        <authorList>
            <person name="Pajon A."/>
        </authorList>
    </citation>
    <scope>NUCLEOTIDE SEQUENCE</scope>
    <source>
        <strain evidence="3">Type strain: 18P13</strain>
    </source>
</reference>
<keyword evidence="1 3" id="KW-0378">Hydrolase</keyword>
<sequence length="503" mass="57231">MFKAAAIFSSHMVLQRQKPIAVWGSSSHDAVAVSFNGITVKGTVSNGTWRIQLPPMEAGGPYEMQLTSGGETITFVNVMLGEVWLAGGQSNMELELQNAKNGEAVLATLTPQVPVRYYYTQKQRYRDAQFESIEENTCWAEASPENSRAWSAVAFYCARRLAQRLGVTVGIIGCNWGGTSAANWMSRQRLEACTELRPYLDDLDKAMEGKTLEQHIREFDEYLAYSEEWNRKKDACYQEHPDYSWDKVQEVCGKCLFPGPMGPKNEYRPAGLYETMLQRVCPYTLRGFLYYQGESDDHRPQLYYRLFTELIGQWRQDWEDDTLPFVFVQLPMFRYKQDADHKHWCLIREAQMRAYQTVKHTGIAVIPDCGELDNIHPTDKEPVGERLAIQAMQVAYGIQDPDQDTPMFRDSYVTGNTMHIRLTGAPKGFLPVEHPTGFELAGADRIFHPAEAVLGENQITLRAEGISEPVYGRYAWTNYMEVQVFSKNGIPLAPFRTSPQDAL</sequence>
<evidence type="ECO:0000259" key="2">
    <source>
        <dbReference type="Pfam" id="PF03629"/>
    </source>
</evidence>
<dbReference type="STRING" id="213810.RUM_20850"/>
<evidence type="ECO:0000256" key="1">
    <source>
        <dbReference type="ARBA" id="ARBA00022801"/>
    </source>
</evidence>
<dbReference type="RefSeq" id="WP_015559012.1">
    <property type="nucleotide sequence ID" value="NC_021039.1"/>
</dbReference>
<dbReference type="AlphaFoldDB" id="D4LER1"/>
<name>D4LER1_RUMC1</name>
<keyword evidence="4" id="KW-1185">Reference proteome</keyword>
<dbReference type="GO" id="GO:0001681">
    <property type="term" value="F:sialate O-acetylesterase activity"/>
    <property type="evidence" value="ECO:0007669"/>
    <property type="project" value="InterPro"/>
</dbReference>
<reference evidence="3" key="1">
    <citation type="submission" date="2010-03" db="EMBL/GenBank/DDBJ databases">
        <title>The genome sequence of Ruminococcus sp. 18P13.</title>
        <authorList>
            <consortium name="metaHIT consortium -- http://www.metahit.eu/"/>
            <person name="Pajon A."/>
            <person name="Turner K."/>
            <person name="Parkhill J."/>
            <person name="Bernalier A."/>
        </authorList>
    </citation>
    <scope>NUCLEOTIDE SEQUENCE [LARGE SCALE GENOMIC DNA]</scope>
    <source>
        <strain evidence="3">Type strain: 18P13</strain>
    </source>
</reference>
<dbReference type="BioCyc" id="RCHA213810:RUM_RS10115-MONOMER"/>
<feature type="domain" description="Sialate O-acetylesterase" evidence="2">
    <location>
        <begin position="271"/>
        <end position="388"/>
    </location>
</feature>
<dbReference type="Pfam" id="PF03629">
    <property type="entry name" value="SASA"/>
    <property type="match status" value="1"/>
</dbReference>
<evidence type="ECO:0000313" key="4">
    <source>
        <dbReference type="Proteomes" id="UP000007054"/>
    </source>
</evidence>
<dbReference type="OrthoDB" id="9795554at2"/>
<dbReference type="PANTHER" id="PTHR22901:SF0">
    <property type="entry name" value="SIALATE O-ACETYLESTERASE"/>
    <property type="match status" value="1"/>
</dbReference>
<dbReference type="GeneID" id="83156748"/>
<dbReference type="InterPro" id="IPR039329">
    <property type="entry name" value="SIAE"/>
</dbReference>
<dbReference type="KEGG" id="rch:RUM_20850"/>
<dbReference type="HOGENOM" id="CLU_015150_0_0_9"/>
<proteinExistence type="predicted"/>
<dbReference type="Proteomes" id="UP000007054">
    <property type="component" value="Chromosome"/>
</dbReference>
<organism evidence="3 4">
    <name type="scientific">Ruminococcus champanellensis (strain DSM 18848 / JCM 17042 / KCTC 15320 / 18P13)</name>
    <dbReference type="NCBI Taxonomy" id="213810"/>
    <lineage>
        <taxon>Bacteria</taxon>
        <taxon>Bacillati</taxon>
        <taxon>Bacillota</taxon>
        <taxon>Clostridia</taxon>
        <taxon>Eubacteriales</taxon>
        <taxon>Oscillospiraceae</taxon>
        <taxon>Ruminococcus</taxon>
    </lineage>
</organism>
<dbReference type="SUPFAM" id="SSF52266">
    <property type="entry name" value="SGNH hydrolase"/>
    <property type="match status" value="1"/>
</dbReference>
<dbReference type="InterPro" id="IPR005181">
    <property type="entry name" value="SASA"/>
</dbReference>
<dbReference type="PANTHER" id="PTHR22901">
    <property type="entry name" value="SIALATE O-ACETYLESTERASE"/>
    <property type="match status" value="1"/>
</dbReference>